<gene>
    <name evidence="2" type="ORF">IIF7_01605</name>
</gene>
<protein>
    <recommendedName>
        <fullName evidence="1">Polysaccharide pyruvyl transferase domain-containing protein</fullName>
    </recommendedName>
</protein>
<feature type="domain" description="Polysaccharide pyruvyl transferase" evidence="1">
    <location>
        <begin position="64"/>
        <end position="204"/>
    </location>
</feature>
<evidence type="ECO:0000313" key="3">
    <source>
        <dbReference type="Proteomes" id="UP000192746"/>
    </source>
</evidence>
<proteinExistence type="predicted"/>
<keyword evidence="3" id="KW-1185">Reference proteome</keyword>
<accession>A0A1Y1T8N1</accession>
<dbReference type="EMBL" id="ARYN01000001">
    <property type="protein sequence ID" value="ORL47416.1"/>
    <property type="molecule type" value="Genomic_DNA"/>
</dbReference>
<sequence length="266" mass="30435">MKEIPLFYWSSIKFEGKQKENYGDLLSKYLIEKISGKKVKWVHPKKQAWYNYNKKNFLGIGSILAHATKNSIVWGSGIIDQTHPIEKADFRAVRGPKTRARLLELGFDCPEVYGDPALLLPEFYSPEVRKDYKIGIVPHYVDYREVKNKYGKDPEVNVIDLLTDNIEKTTKEILKCEKIISSSLHGIIVAHAYDIPAAFIEVSNKIFGDGVKFQDYFLSVGITNATKMIISDTELNTFEGENLEFLLPNAEVLRKRKTDLHNSCPF</sequence>
<organism evidence="2 3">
    <name type="scientific">Zunongwangia atlantica 22II14-10F7</name>
    <dbReference type="NCBI Taxonomy" id="1185767"/>
    <lineage>
        <taxon>Bacteria</taxon>
        <taxon>Pseudomonadati</taxon>
        <taxon>Bacteroidota</taxon>
        <taxon>Flavobacteriia</taxon>
        <taxon>Flavobacteriales</taxon>
        <taxon>Flavobacteriaceae</taxon>
        <taxon>Zunongwangia</taxon>
    </lineage>
</organism>
<comment type="caution">
    <text evidence="2">The sequence shown here is derived from an EMBL/GenBank/DDBJ whole genome shotgun (WGS) entry which is preliminary data.</text>
</comment>
<dbReference type="Proteomes" id="UP000192746">
    <property type="component" value="Unassembled WGS sequence"/>
</dbReference>
<dbReference type="RefSeq" id="WP_084839905.1">
    <property type="nucleotide sequence ID" value="NZ_ARYN01000001.1"/>
</dbReference>
<dbReference type="Pfam" id="PF04230">
    <property type="entry name" value="PS_pyruv_trans"/>
    <property type="match status" value="1"/>
</dbReference>
<dbReference type="STRING" id="1185767.IIF7_01605"/>
<evidence type="ECO:0000259" key="1">
    <source>
        <dbReference type="Pfam" id="PF04230"/>
    </source>
</evidence>
<name>A0A1Y1T8N1_9FLAO</name>
<dbReference type="AlphaFoldDB" id="A0A1Y1T8N1"/>
<reference evidence="2 3" key="1">
    <citation type="submission" date="2013-04" db="EMBL/GenBank/DDBJ databases">
        <title>Zunongwangia sp. 22II14-10F7 Genome Sequencing.</title>
        <authorList>
            <person name="Lai Q."/>
            <person name="Shao Z."/>
        </authorList>
    </citation>
    <scope>NUCLEOTIDE SEQUENCE [LARGE SCALE GENOMIC DNA]</scope>
    <source>
        <strain evidence="2 3">22II14-10F7</strain>
    </source>
</reference>
<dbReference type="InterPro" id="IPR007345">
    <property type="entry name" value="Polysacch_pyruvyl_Trfase"/>
</dbReference>
<evidence type="ECO:0000313" key="2">
    <source>
        <dbReference type="EMBL" id="ORL47416.1"/>
    </source>
</evidence>